<feature type="region of interest" description="Disordered" evidence="2">
    <location>
        <begin position="205"/>
        <end position="239"/>
    </location>
</feature>
<evidence type="ECO:0008006" key="5">
    <source>
        <dbReference type="Google" id="ProtNLM"/>
    </source>
</evidence>
<gene>
    <name evidence="3" type="ORF">PENSTE_c005G04794</name>
</gene>
<feature type="compositionally biased region" description="Polar residues" evidence="2">
    <location>
        <begin position="94"/>
        <end position="119"/>
    </location>
</feature>
<evidence type="ECO:0000256" key="2">
    <source>
        <dbReference type="SAM" id="MobiDB-lite"/>
    </source>
</evidence>
<feature type="region of interest" description="Disordered" evidence="2">
    <location>
        <begin position="86"/>
        <end position="119"/>
    </location>
</feature>
<protein>
    <recommendedName>
        <fullName evidence="5">SWI5-dependent HO expression protein 3</fullName>
    </recommendedName>
</protein>
<dbReference type="EMBL" id="MLKD01000005">
    <property type="protein sequence ID" value="OQE26229.1"/>
    <property type="molecule type" value="Genomic_DNA"/>
</dbReference>
<dbReference type="OrthoDB" id="3918393at2759"/>
<dbReference type="Proteomes" id="UP000191285">
    <property type="component" value="Unassembled WGS sequence"/>
</dbReference>
<evidence type="ECO:0000313" key="3">
    <source>
        <dbReference type="EMBL" id="OQE26229.1"/>
    </source>
</evidence>
<dbReference type="STRING" id="303698.A0A1V6TK52"/>
<keyword evidence="4" id="KW-1185">Reference proteome</keyword>
<proteinExistence type="predicted"/>
<evidence type="ECO:0000313" key="4">
    <source>
        <dbReference type="Proteomes" id="UP000191285"/>
    </source>
</evidence>
<keyword evidence="1" id="KW-0175">Coiled coil</keyword>
<feature type="compositionally biased region" description="Basic and acidic residues" evidence="2">
    <location>
        <begin position="205"/>
        <end position="217"/>
    </location>
</feature>
<reference evidence="4" key="1">
    <citation type="journal article" date="2017" name="Nat. Microbiol.">
        <title>Global analysis of biosynthetic gene clusters reveals vast potential of secondary metabolite production in Penicillium species.</title>
        <authorList>
            <person name="Nielsen J.C."/>
            <person name="Grijseels S."/>
            <person name="Prigent S."/>
            <person name="Ji B."/>
            <person name="Dainat J."/>
            <person name="Nielsen K.F."/>
            <person name="Frisvad J.C."/>
            <person name="Workman M."/>
            <person name="Nielsen J."/>
        </authorList>
    </citation>
    <scope>NUCLEOTIDE SEQUENCE [LARGE SCALE GENOMIC DNA]</scope>
    <source>
        <strain evidence="4">IBT 24891</strain>
    </source>
</reference>
<comment type="caution">
    <text evidence="3">The sequence shown here is derived from an EMBL/GenBank/DDBJ whole genome shotgun (WGS) entry which is preliminary data.</text>
</comment>
<evidence type="ECO:0000256" key="1">
    <source>
        <dbReference type="SAM" id="Coils"/>
    </source>
</evidence>
<accession>A0A1V6TK52</accession>
<sequence length="379" mass="42793">MVSLKRGMRHLGSTIDLGSSETNAVYSTPLAPSEPPQVNLPHVDTQLNMHQLNGLFEDGSPAADGLRGRSIPIPASMSLPILRAQLTGPGLSPTADSHGSPTEPSNPSASPNLTAEETQTEWSAVGHAATGKSGRVIHGLQEEIARLRRDCGVYRSRAEETQRSNETLKTQTQNMAERLRNLEQVNETNLNSIARKDRKIEELRSELQSERDKRKLAEASASKTNDMMRDERETHHREQAETQELAKYHQTQYDVLASSTKREKTDLNRRVKTLFDELKVLKDAYETHSLSTDHLEVIADQKNREVEGLKDAYEKLMNSHVEYKKIKDDELRDELERSRTNNDLIETSLASLNEAEVDMKWAVRLHNEREEKKAKEGTE</sequence>
<feature type="compositionally biased region" description="Basic and acidic residues" evidence="2">
    <location>
        <begin position="226"/>
        <end position="239"/>
    </location>
</feature>
<dbReference type="AlphaFoldDB" id="A0A1V6TK52"/>
<name>A0A1V6TK52_9EURO</name>
<feature type="coiled-coil region" evidence="1">
    <location>
        <begin position="264"/>
        <end position="319"/>
    </location>
</feature>
<organism evidence="3 4">
    <name type="scientific">Penicillium steckii</name>
    <dbReference type="NCBI Taxonomy" id="303698"/>
    <lineage>
        <taxon>Eukaryota</taxon>
        <taxon>Fungi</taxon>
        <taxon>Dikarya</taxon>
        <taxon>Ascomycota</taxon>
        <taxon>Pezizomycotina</taxon>
        <taxon>Eurotiomycetes</taxon>
        <taxon>Eurotiomycetidae</taxon>
        <taxon>Eurotiales</taxon>
        <taxon>Aspergillaceae</taxon>
        <taxon>Penicillium</taxon>
    </lineage>
</organism>